<accession>X6MAA7</accession>
<proteinExistence type="predicted"/>
<protein>
    <submittedName>
        <fullName evidence="1">Uncharacterized protein</fullName>
    </submittedName>
</protein>
<gene>
    <name evidence="1" type="ORF">RFI_26771</name>
</gene>
<evidence type="ECO:0000313" key="2">
    <source>
        <dbReference type="Proteomes" id="UP000023152"/>
    </source>
</evidence>
<name>X6MAA7_RETFI</name>
<dbReference type="EMBL" id="ASPP01023354">
    <property type="protein sequence ID" value="ETO10606.1"/>
    <property type="molecule type" value="Genomic_DNA"/>
</dbReference>
<comment type="caution">
    <text evidence="1">The sequence shown here is derived from an EMBL/GenBank/DDBJ whole genome shotgun (WGS) entry which is preliminary data.</text>
</comment>
<keyword evidence="2" id="KW-1185">Reference proteome</keyword>
<dbReference type="AlphaFoldDB" id="X6MAA7"/>
<reference evidence="1 2" key="1">
    <citation type="journal article" date="2013" name="Curr. Biol.">
        <title>The Genome of the Foraminiferan Reticulomyxa filosa.</title>
        <authorList>
            <person name="Glockner G."/>
            <person name="Hulsmann N."/>
            <person name="Schleicher M."/>
            <person name="Noegel A.A."/>
            <person name="Eichinger L."/>
            <person name="Gallinger C."/>
            <person name="Pawlowski J."/>
            <person name="Sierra R."/>
            <person name="Euteneuer U."/>
            <person name="Pillet L."/>
            <person name="Moustafa A."/>
            <person name="Platzer M."/>
            <person name="Groth M."/>
            <person name="Szafranski K."/>
            <person name="Schliwa M."/>
        </authorList>
    </citation>
    <scope>NUCLEOTIDE SEQUENCE [LARGE SCALE GENOMIC DNA]</scope>
</reference>
<evidence type="ECO:0000313" key="1">
    <source>
        <dbReference type="EMBL" id="ETO10606.1"/>
    </source>
</evidence>
<dbReference type="Proteomes" id="UP000023152">
    <property type="component" value="Unassembled WGS sequence"/>
</dbReference>
<organism evidence="1 2">
    <name type="scientific">Reticulomyxa filosa</name>
    <dbReference type="NCBI Taxonomy" id="46433"/>
    <lineage>
        <taxon>Eukaryota</taxon>
        <taxon>Sar</taxon>
        <taxon>Rhizaria</taxon>
        <taxon>Retaria</taxon>
        <taxon>Foraminifera</taxon>
        <taxon>Monothalamids</taxon>
        <taxon>Reticulomyxidae</taxon>
        <taxon>Reticulomyxa</taxon>
    </lineage>
</organism>
<sequence length="266" mass="31324">MRNHKTNPRNQNYDRNAKFIYETISMRSRKENKIAQVLLQAISKCFKLNHTAKECQNKRKTCKYCGLKNYKALKCRYKNDLSLHRCVLCKKNHLSDSVQCEVIRNAREKLGIKLTRKENAILQKEALHSQLIQIKKKSDNVNHVRHPVRRPQNNNQKDADEILSLRREIEDMKAAFKEITTLMRSFKAMMQIGVEQYQLLLFKSSTAGAEPPRKWNLYRQIIGMKLEEWKKTFGIGKTKYWNKNYLEMEQALVERFASGKGSKSID</sequence>